<evidence type="ECO:0000313" key="2">
    <source>
        <dbReference type="EMBL" id="RKP44508.1"/>
    </source>
</evidence>
<dbReference type="EMBL" id="RBZM01000018">
    <property type="protein sequence ID" value="RKP44508.1"/>
    <property type="molecule type" value="Genomic_DNA"/>
</dbReference>
<dbReference type="AlphaFoldDB" id="A0A494X1B1"/>
<proteinExistence type="predicted"/>
<reference evidence="2 3" key="1">
    <citation type="submission" date="2018-10" db="EMBL/GenBank/DDBJ databases">
        <title>Cohnella sp. M2MS4P-1, whole genome shotgun sequence.</title>
        <authorList>
            <person name="Tuo L."/>
        </authorList>
    </citation>
    <scope>NUCLEOTIDE SEQUENCE [LARGE SCALE GENOMIC DNA]</scope>
    <source>
        <strain evidence="2 3">M2MS4P-1</strain>
    </source>
</reference>
<accession>A0A494X1B1</accession>
<dbReference type="Proteomes" id="UP000282076">
    <property type="component" value="Unassembled WGS sequence"/>
</dbReference>
<evidence type="ECO:0000313" key="3">
    <source>
        <dbReference type="Proteomes" id="UP000282076"/>
    </source>
</evidence>
<sequence>MAEMEQFESVFRKHPELDPTGKLSIMGTSSCNAERMNAYVRRRNPQAPEVAEAFLRLGEQYGVRGDVAYCQLAYETNGWTTDLAGPAWSPVSLVQGVTEEIIETRMRILYLFASEQSLPVAGIEAAGKHVAVLERAGWRGKVRCWEDLSGKWPGRGRLLYGQDVVAMWRSMLTWRGRGEVMMDEQSDKRSGHSAADPAKGRVTGGGLDWSSVSTEEMRWLQGLRLLPNPAPHPDRKVTWAELAELLHQWEIRPSADTMERNQVLLKKEG</sequence>
<organism evidence="2 3">
    <name type="scientific">Cohnella endophytica</name>
    <dbReference type="NCBI Taxonomy" id="2419778"/>
    <lineage>
        <taxon>Bacteria</taxon>
        <taxon>Bacillati</taxon>
        <taxon>Bacillota</taxon>
        <taxon>Bacilli</taxon>
        <taxon>Bacillales</taxon>
        <taxon>Paenibacillaceae</taxon>
        <taxon>Cohnella</taxon>
    </lineage>
</organism>
<evidence type="ECO:0008006" key="4">
    <source>
        <dbReference type="Google" id="ProtNLM"/>
    </source>
</evidence>
<feature type="region of interest" description="Disordered" evidence="1">
    <location>
        <begin position="183"/>
        <end position="207"/>
    </location>
</feature>
<evidence type="ECO:0000256" key="1">
    <source>
        <dbReference type="SAM" id="MobiDB-lite"/>
    </source>
</evidence>
<protein>
    <recommendedName>
        <fullName evidence="4">Mannosyl-glycoprotein endo-beta-N-acetylglucosamidase-like domain-containing protein</fullName>
    </recommendedName>
</protein>
<name>A0A494X1B1_9BACL</name>
<comment type="caution">
    <text evidence="2">The sequence shown here is derived from an EMBL/GenBank/DDBJ whole genome shotgun (WGS) entry which is preliminary data.</text>
</comment>
<keyword evidence="3" id="KW-1185">Reference proteome</keyword>
<gene>
    <name evidence="2" type="ORF">D7Z26_26740</name>
</gene>